<organism evidence="2 3">
    <name type="scientific">Streptomyces kaniharaensis</name>
    <dbReference type="NCBI Taxonomy" id="212423"/>
    <lineage>
        <taxon>Bacteria</taxon>
        <taxon>Bacillati</taxon>
        <taxon>Actinomycetota</taxon>
        <taxon>Actinomycetes</taxon>
        <taxon>Kitasatosporales</taxon>
        <taxon>Streptomycetaceae</taxon>
        <taxon>Streptomyces</taxon>
    </lineage>
</organism>
<dbReference type="AlphaFoldDB" id="A0A6N7L3G1"/>
<sequence>MIPRNRPVINEADIAEQAGVPIATWRRRDAPAFRQRVASLFPRSRILIYDLAQARAYLAGGPIPVLPAGEHPDDLLNDEETAAVLGVTASTVRAYATQGYISAGKTVYSVRVWPRCDIEERRKNPPGRGREEARPPGTGKG</sequence>
<evidence type="ECO:0000256" key="1">
    <source>
        <dbReference type="SAM" id="MobiDB-lite"/>
    </source>
</evidence>
<feature type="region of interest" description="Disordered" evidence="1">
    <location>
        <begin position="120"/>
        <end position="141"/>
    </location>
</feature>
<reference evidence="2 3" key="1">
    <citation type="submission" date="2019-09" db="EMBL/GenBank/DDBJ databases">
        <title>Genome Sequences of Streptomyces kaniharaensis ATCC 21070.</title>
        <authorList>
            <person name="Zhu W."/>
            <person name="De Crecy-Lagard V."/>
            <person name="Richards N.G."/>
        </authorList>
    </citation>
    <scope>NUCLEOTIDE SEQUENCE [LARGE SCALE GENOMIC DNA]</scope>
    <source>
        <strain evidence="2 3">SF-557</strain>
    </source>
</reference>
<gene>
    <name evidence="2" type="ORF">F7Q99_39925</name>
</gene>
<comment type="caution">
    <text evidence="2">The sequence shown here is derived from an EMBL/GenBank/DDBJ whole genome shotgun (WGS) entry which is preliminary data.</text>
</comment>
<dbReference type="Proteomes" id="UP000450000">
    <property type="component" value="Unassembled WGS sequence"/>
</dbReference>
<evidence type="ECO:0000313" key="3">
    <source>
        <dbReference type="Proteomes" id="UP000450000"/>
    </source>
</evidence>
<proteinExistence type="predicted"/>
<feature type="non-terminal residue" evidence="2">
    <location>
        <position position="141"/>
    </location>
</feature>
<protein>
    <submittedName>
        <fullName evidence="2">Helix-turn-helix domain-containing protein</fullName>
    </submittedName>
</protein>
<name>A0A6N7L3G1_9ACTN</name>
<evidence type="ECO:0000313" key="2">
    <source>
        <dbReference type="EMBL" id="MQS18191.1"/>
    </source>
</evidence>
<feature type="compositionally biased region" description="Basic and acidic residues" evidence="1">
    <location>
        <begin position="120"/>
        <end position="134"/>
    </location>
</feature>
<dbReference type="RefSeq" id="WP_230211370.1">
    <property type="nucleotide sequence ID" value="NZ_WBOF01000018.1"/>
</dbReference>
<dbReference type="EMBL" id="WBOF01000018">
    <property type="protein sequence ID" value="MQS18191.1"/>
    <property type="molecule type" value="Genomic_DNA"/>
</dbReference>
<keyword evidence="3" id="KW-1185">Reference proteome</keyword>
<accession>A0A6N7L3G1</accession>